<feature type="non-terminal residue" evidence="2">
    <location>
        <position position="101"/>
    </location>
</feature>
<evidence type="ECO:0000313" key="2">
    <source>
        <dbReference type="EMBL" id="PWW77907.1"/>
    </source>
</evidence>
<dbReference type="Proteomes" id="UP000246991">
    <property type="component" value="Unassembled WGS sequence"/>
</dbReference>
<name>A0A317SWK1_9PEZI</name>
<keyword evidence="1" id="KW-0812">Transmembrane</keyword>
<feature type="transmembrane region" description="Helical" evidence="1">
    <location>
        <begin position="81"/>
        <end position="100"/>
    </location>
</feature>
<evidence type="ECO:0000313" key="3">
    <source>
        <dbReference type="Proteomes" id="UP000246991"/>
    </source>
</evidence>
<accession>A0A317SWK1</accession>
<keyword evidence="1" id="KW-0472">Membrane</keyword>
<sequence>MSPYTVSPLFLRRDEVRKRGPSLTITLFRISFGNENEGKLGKALIVGTMLFIVVKMATWFWKENRHNHDEKTSSFTSLMFFLYIFFYSFIPFLFLSYFHFP</sequence>
<dbReference type="EMBL" id="PYWC01000019">
    <property type="protein sequence ID" value="PWW77907.1"/>
    <property type="molecule type" value="Genomic_DNA"/>
</dbReference>
<comment type="caution">
    <text evidence="2">The sequence shown here is derived from an EMBL/GenBank/DDBJ whole genome shotgun (WGS) entry which is preliminary data.</text>
</comment>
<evidence type="ECO:0000256" key="1">
    <source>
        <dbReference type="SAM" id="Phobius"/>
    </source>
</evidence>
<proteinExistence type="predicted"/>
<protein>
    <submittedName>
        <fullName evidence="2">Uncharacterized protein</fullName>
    </submittedName>
</protein>
<gene>
    <name evidence="2" type="ORF">C7212DRAFT_313506</name>
</gene>
<organism evidence="2 3">
    <name type="scientific">Tuber magnatum</name>
    <name type="common">white Piedmont truffle</name>
    <dbReference type="NCBI Taxonomy" id="42249"/>
    <lineage>
        <taxon>Eukaryota</taxon>
        <taxon>Fungi</taxon>
        <taxon>Dikarya</taxon>
        <taxon>Ascomycota</taxon>
        <taxon>Pezizomycotina</taxon>
        <taxon>Pezizomycetes</taxon>
        <taxon>Pezizales</taxon>
        <taxon>Tuberaceae</taxon>
        <taxon>Tuber</taxon>
    </lineage>
</organism>
<keyword evidence="3" id="KW-1185">Reference proteome</keyword>
<dbReference type="AlphaFoldDB" id="A0A317SWK1"/>
<feature type="transmembrane region" description="Helical" evidence="1">
    <location>
        <begin position="43"/>
        <end position="61"/>
    </location>
</feature>
<reference evidence="2 3" key="1">
    <citation type="submission" date="2018-03" db="EMBL/GenBank/DDBJ databases">
        <title>Genomes of Pezizomycetes fungi and the evolution of truffles.</title>
        <authorList>
            <person name="Murat C."/>
            <person name="Payen T."/>
            <person name="Noel B."/>
            <person name="Kuo A."/>
            <person name="Martin F.M."/>
        </authorList>
    </citation>
    <scope>NUCLEOTIDE SEQUENCE [LARGE SCALE GENOMIC DNA]</scope>
    <source>
        <strain evidence="2">091103-1</strain>
    </source>
</reference>
<keyword evidence="1" id="KW-1133">Transmembrane helix</keyword>